<protein>
    <submittedName>
        <fullName evidence="2">Uncharacterized protein</fullName>
    </submittedName>
</protein>
<keyword evidence="3" id="KW-1185">Reference proteome</keyword>
<evidence type="ECO:0000313" key="3">
    <source>
        <dbReference type="Proteomes" id="UP001178507"/>
    </source>
</evidence>
<comment type="caution">
    <text evidence="2">The sequence shown here is derived from an EMBL/GenBank/DDBJ whole genome shotgun (WGS) entry which is preliminary data.</text>
</comment>
<evidence type="ECO:0000313" key="2">
    <source>
        <dbReference type="EMBL" id="CAJ1370398.1"/>
    </source>
</evidence>
<feature type="region of interest" description="Disordered" evidence="1">
    <location>
        <begin position="18"/>
        <end position="140"/>
    </location>
</feature>
<name>A0AA36HLI0_9DINO</name>
<sequence length="241" mass="24369">MPAPAVLPVEVAFPVATPQNATAQAVDAESSEGRGASEPFPWAREARRKELKEEAPKEAQEAPEEEAPNGEVPKEEVPKEAPKAEAKEAARKEEAVAKEGKGAEDLEVEAALAALQTLTEDMGPPGRPPPPRPAPPVPSAKGMAFIDFFLVGERTDFFSDEDTGRRPLQGRPERSGLRGGNPSPAGEVPGAGGGAGRAGRAGRAGDVAGEVAGAGGAEAAAAHAAAAAKAAPAGRSEGQGA</sequence>
<feature type="compositionally biased region" description="Pro residues" evidence="1">
    <location>
        <begin position="125"/>
        <end position="138"/>
    </location>
</feature>
<feature type="compositionally biased region" description="Low complexity" evidence="1">
    <location>
        <begin position="109"/>
        <end position="124"/>
    </location>
</feature>
<proteinExistence type="predicted"/>
<dbReference type="EMBL" id="CAUJNA010000014">
    <property type="protein sequence ID" value="CAJ1370398.1"/>
    <property type="molecule type" value="Genomic_DNA"/>
</dbReference>
<reference evidence="2" key="1">
    <citation type="submission" date="2023-08" db="EMBL/GenBank/DDBJ databases">
        <authorList>
            <person name="Chen Y."/>
            <person name="Shah S."/>
            <person name="Dougan E. K."/>
            <person name="Thang M."/>
            <person name="Chan C."/>
        </authorList>
    </citation>
    <scope>NUCLEOTIDE SEQUENCE</scope>
</reference>
<feature type="compositionally biased region" description="Gly residues" evidence="1">
    <location>
        <begin position="189"/>
        <end position="199"/>
    </location>
</feature>
<evidence type="ECO:0000256" key="1">
    <source>
        <dbReference type="SAM" id="MobiDB-lite"/>
    </source>
</evidence>
<feature type="compositionally biased region" description="Basic and acidic residues" evidence="1">
    <location>
        <begin position="44"/>
        <end position="60"/>
    </location>
</feature>
<feature type="region of interest" description="Disordered" evidence="1">
    <location>
        <begin position="156"/>
        <end position="241"/>
    </location>
</feature>
<feature type="compositionally biased region" description="Basic and acidic residues" evidence="1">
    <location>
        <begin position="72"/>
        <end position="104"/>
    </location>
</feature>
<dbReference type="AlphaFoldDB" id="A0AA36HLI0"/>
<gene>
    <name evidence="2" type="ORF">EVOR1521_LOCUS968</name>
</gene>
<feature type="compositionally biased region" description="Low complexity" evidence="1">
    <location>
        <begin position="204"/>
        <end position="234"/>
    </location>
</feature>
<organism evidence="2 3">
    <name type="scientific">Effrenium voratum</name>
    <dbReference type="NCBI Taxonomy" id="2562239"/>
    <lineage>
        <taxon>Eukaryota</taxon>
        <taxon>Sar</taxon>
        <taxon>Alveolata</taxon>
        <taxon>Dinophyceae</taxon>
        <taxon>Suessiales</taxon>
        <taxon>Symbiodiniaceae</taxon>
        <taxon>Effrenium</taxon>
    </lineage>
</organism>
<feature type="compositionally biased region" description="Basic and acidic residues" evidence="1">
    <location>
        <begin position="156"/>
        <end position="176"/>
    </location>
</feature>
<dbReference type="Proteomes" id="UP001178507">
    <property type="component" value="Unassembled WGS sequence"/>
</dbReference>
<accession>A0AA36HLI0</accession>